<protein>
    <submittedName>
        <fullName evidence="2">Uncharacterized protein</fullName>
    </submittedName>
</protein>
<feature type="signal peptide" evidence="1">
    <location>
        <begin position="1"/>
        <end position="21"/>
    </location>
</feature>
<keyword evidence="1" id="KW-0732">Signal</keyword>
<gene>
    <name evidence="2" type="ORF">FHETE_39</name>
</gene>
<dbReference type="OrthoDB" id="5104949at2759"/>
<comment type="caution">
    <text evidence="2">The sequence shown here is derived from an EMBL/GenBank/DDBJ whole genome shotgun (WGS) entry which is preliminary data.</text>
</comment>
<name>A0A8H5TZJ1_FUSHE</name>
<evidence type="ECO:0000313" key="3">
    <source>
        <dbReference type="Proteomes" id="UP000567885"/>
    </source>
</evidence>
<reference evidence="2 3" key="1">
    <citation type="submission" date="2020-05" db="EMBL/GenBank/DDBJ databases">
        <title>Identification and distribution of gene clusters putatively required for synthesis of sphingolipid metabolism inhibitors in phylogenetically diverse species of the filamentous fungus Fusarium.</title>
        <authorList>
            <person name="Kim H.-S."/>
            <person name="Busman M."/>
            <person name="Brown D.W."/>
            <person name="Divon H."/>
            <person name="Uhlig S."/>
            <person name="Proctor R.H."/>
        </authorList>
    </citation>
    <scope>NUCLEOTIDE SEQUENCE [LARGE SCALE GENOMIC DNA]</scope>
    <source>
        <strain evidence="2 3">NRRL 20693</strain>
    </source>
</reference>
<accession>A0A8H5TZJ1</accession>
<dbReference type="EMBL" id="JAAGWQ010000001">
    <property type="protein sequence ID" value="KAF5681250.1"/>
    <property type="molecule type" value="Genomic_DNA"/>
</dbReference>
<organism evidence="2 3">
    <name type="scientific">Fusarium heterosporum</name>
    <dbReference type="NCBI Taxonomy" id="42747"/>
    <lineage>
        <taxon>Eukaryota</taxon>
        <taxon>Fungi</taxon>
        <taxon>Dikarya</taxon>
        <taxon>Ascomycota</taxon>
        <taxon>Pezizomycotina</taxon>
        <taxon>Sordariomycetes</taxon>
        <taxon>Hypocreomycetidae</taxon>
        <taxon>Hypocreales</taxon>
        <taxon>Nectriaceae</taxon>
        <taxon>Fusarium</taxon>
        <taxon>Fusarium heterosporum species complex</taxon>
    </lineage>
</organism>
<proteinExistence type="predicted"/>
<dbReference type="Proteomes" id="UP000567885">
    <property type="component" value="Unassembled WGS sequence"/>
</dbReference>
<feature type="chain" id="PRO_5034706095" evidence="1">
    <location>
        <begin position="22"/>
        <end position="237"/>
    </location>
</feature>
<dbReference type="AlphaFoldDB" id="A0A8H5TZJ1"/>
<evidence type="ECO:0000256" key="1">
    <source>
        <dbReference type="SAM" id="SignalP"/>
    </source>
</evidence>
<keyword evidence="3" id="KW-1185">Reference proteome</keyword>
<sequence>MKSDVILAWALSLLAVDFAVAGPCKPTSVKTTTAISSAASTETPSSTSNESLEASLIETATSATSSITSDGTSTFLTSLETSALSATTEPTTTTIALTTETTSTASIPTFTVVAIGESYVKDKSLAAFNQENIIVTFGTDTGAVAYPYSIDALGRISNDQGWFLCGAYIGTYDNPNVAAVVVTCKTEIKMRHEFLTCDLTVDHKLQCSIPAITCVADSQSLGTTFCQPASAKYWGSE</sequence>
<evidence type="ECO:0000313" key="2">
    <source>
        <dbReference type="EMBL" id="KAF5681250.1"/>
    </source>
</evidence>